<dbReference type="Gene3D" id="3.40.50.300">
    <property type="entry name" value="P-loop containing nucleotide triphosphate hydrolases"/>
    <property type="match status" value="1"/>
</dbReference>
<evidence type="ECO:0000256" key="4">
    <source>
        <dbReference type="ARBA" id="ARBA00023134"/>
    </source>
</evidence>
<dbReference type="Pfam" id="PF08701">
    <property type="entry name" value="GN3L_Grn1"/>
    <property type="match status" value="1"/>
</dbReference>
<feature type="non-terminal residue" evidence="10">
    <location>
        <position position="1"/>
    </location>
</feature>
<feature type="domain" description="CP-type G" evidence="9">
    <location>
        <begin position="141"/>
        <end position="323"/>
    </location>
</feature>
<keyword evidence="2" id="KW-0547">Nucleotide-binding</keyword>
<evidence type="ECO:0000259" key="9">
    <source>
        <dbReference type="PROSITE" id="PS51721"/>
    </source>
</evidence>
<dbReference type="PANTHER" id="PTHR11089:SF30">
    <property type="entry name" value="GUANINE NUCLEOTIDE-BINDING PROTEIN-LIKE 3 HOMOLOG"/>
    <property type="match status" value="1"/>
</dbReference>
<dbReference type="GO" id="GO:0005730">
    <property type="term" value="C:nucleolus"/>
    <property type="evidence" value="ECO:0007669"/>
    <property type="project" value="UniProtKB-ARBA"/>
</dbReference>
<feature type="coiled-coil region" evidence="7">
    <location>
        <begin position="61"/>
        <end position="99"/>
    </location>
</feature>
<dbReference type="CDD" id="cd04178">
    <property type="entry name" value="Nucleostemin_like"/>
    <property type="match status" value="1"/>
</dbReference>
<dbReference type="InterPro" id="IPR006073">
    <property type="entry name" value="GTP-bd"/>
</dbReference>
<dbReference type="GO" id="GO:0005525">
    <property type="term" value="F:GTP binding"/>
    <property type="evidence" value="ECO:0007669"/>
    <property type="project" value="UniProtKB-KW"/>
</dbReference>
<dbReference type="EnsemblMetazoa" id="XM_019906671.1">
    <property type="protein sequence ID" value="XP_019762230.1"/>
    <property type="gene ID" value="LOC109539075"/>
</dbReference>
<dbReference type="FunFam" id="3.40.50.300:FF:000493">
    <property type="entry name" value="Guanine nucleotide-binding protein-like 3-like protein"/>
    <property type="match status" value="1"/>
</dbReference>
<organism evidence="10">
    <name type="scientific">Dendroctonus ponderosae</name>
    <name type="common">Mountain pine beetle</name>
    <dbReference type="NCBI Taxonomy" id="77166"/>
    <lineage>
        <taxon>Eukaryota</taxon>
        <taxon>Metazoa</taxon>
        <taxon>Ecdysozoa</taxon>
        <taxon>Arthropoda</taxon>
        <taxon>Hexapoda</taxon>
        <taxon>Insecta</taxon>
        <taxon>Pterygota</taxon>
        <taxon>Neoptera</taxon>
        <taxon>Endopterygota</taxon>
        <taxon>Coleoptera</taxon>
        <taxon>Polyphaga</taxon>
        <taxon>Cucujiformia</taxon>
        <taxon>Curculionidae</taxon>
        <taxon>Scolytinae</taxon>
        <taxon>Dendroctonus</taxon>
    </lineage>
</organism>
<dbReference type="PANTHER" id="PTHR11089">
    <property type="entry name" value="GTP-BINDING PROTEIN-RELATED"/>
    <property type="match status" value="1"/>
</dbReference>
<evidence type="ECO:0000256" key="5">
    <source>
        <dbReference type="ARBA" id="ARBA00023242"/>
    </source>
</evidence>
<protein>
    <recommendedName>
        <fullName evidence="6">Guanine nucleotide-binding protein-like 3 homolog</fullName>
    </recommendedName>
</protein>
<dbReference type="InterPro" id="IPR050755">
    <property type="entry name" value="TRAFAC_YlqF/YawG_RiboMat"/>
</dbReference>
<dbReference type="PROSITE" id="PS51721">
    <property type="entry name" value="G_CP"/>
    <property type="match status" value="1"/>
</dbReference>
<dbReference type="Pfam" id="PF01926">
    <property type="entry name" value="MMR_HSR1"/>
    <property type="match status" value="1"/>
</dbReference>
<dbReference type="InterPro" id="IPR023179">
    <property type="entry name" value="GTP-bd_ortho_bundle_sf"/>
</dbReference>
<dbReference type="EMBL" id="KB740997">
    <property type="protein sequence ID" value="ENN75874.1"/>
    <property type="molecule type" value="Genomic_DNA"/>
</dbReference>
<dbReference type="Proteomes" id="UP000019118">
    <property type="component" value="Unassembled WGS sequence"/>
</dbReference>
<evidence type="ECO:0000313" key="10">
    <source>
        <dbReference type="EMBL" id="ENN75874.1"/>
    </source>
</evidence>
<dbReference type="AlphaFoldDB" id="N6T6L3"/>
<feature type="region of interest" description="Disordered" evidence="8">
    <location>
        <begin position="23"/>
        <end position="44"/>
    </location>
</feature>
<dbReference type="InterPro" id="IPR030378">
    <property type="entry name" value="G_CP_dom"/>
</dbReference>
<dbReference type="PRINTS" id="PR00326">
    <property type="entry name" value="GTP1OBG"/>
</dbReference>
<evidence type="ECO:0000256" key="8">
    <source>
        <dbReference type="SAM" id="MobiDB-lite"/>
    </source>
</evidence>
<gene>
    <name evidence="11" type="primary">109539075</name>
    <name evidence="10" type="ORF">YQE_07603</name>
</gene>
<reference evidence="10 12" key="1">
    <citation type="journal article" date="2013" name="Genome Biol.">
        <title>Draft genome of the mountain pine beetle, Dendroctonus ponderosae Hopkins, a major forest pest.</title>
        <authorList>
            <person name="Keeling C.I."/>
            <person name="Yuen M.M."/>
            <person name="Liao N.Y."/>
            <person name="Docking T.R."/>
            <person name="Chan S.K."/>
            <person name="Taylor G.A."/>
            <person name="Palmquist D.L."/>
            <person name="Jackman S.D."/>
            <person name="Nguyen A."/>
            <person name="Li M."/>
            <person name="Henderson H."/>
            <person name="Janes J.K."/>
            <person name="Zhao Y."/>
            <person name="Pandoh P."/>
            <person name="Moore R."/>
            <person name="Sperling F.A."/>
            <person name="Huber D.P."/>
            <person name="Birol I."/>
            <person name="Jones S.J."/>
            <person name="Bohlmann J."/>
        </authorList>
    </citation>
    <scope>NUCLEOTIDE SEQUENCE</scope>
</reference>
<evidence type="ECO:0000256" key="3">
    <source>
        <dbReference type="ARBA" id="ARBA00023054"/>
    </source>
</evidence>
<keyword evidence="3 7" id="KW-0175">Coiled coil</keyword>
<dbReference type="FunFam" id="1.10.1580.10:FF:000002">
    <property type="entry name" value="Guanine nucleotide-binding protein-like 3 (nucleolar)-like"/>
    <property type="match status" value="1"/>
</dbReference>
<dbReference type="Gene3D" id="1.10.1580.10">
    <property type="match status" value="1"/>
</dbReference>
<dbReference type="SUPFAM" id="SSF52540">
    <property type="entry name" value="P-loop containing nucleoside triphosphate hydrolases"/>
    <property type="match status" value="1"/>
</dbReference>
<dbReference type="HOGENOM" id="CLU_011106_5_3_1"/>
<evidence type="ECO:0000256" key="2">
    <source>
        <dbReference type="ARBA" id="ARBA00022741"/>
    </source>
</evidence>
<feature type="compositionally biased region" description="Basic residues" evidence="8">
    <location>
        <begin position="26"/>
        <end position="44"/>
    </location>
</feature>
<dbReference type="KEGG" id="dpa:109539075"/>
<evidence type="ECO:0000313" key="11">
    <source>
        <dbReference type="EnsemblMetazoa" id="XP_019762230.1"/>
    </source>
</evidence>
<evidence type="ECO:0000256" key="6">
    <source>
        <dbReference type="ARBA" id="ARBA00069022"/>
    </source>
</evidence>
<keyword evidence="12" id="KW-1185">Reference proteome</keyword>
<accession>N6T6L3</accession>
<dbReference type="InterPro" id="IPR014813">
    <property type="entry name" value="Gnl3_N_dom"/>
</dbReference>
<dbReference type="InterPro" id="IPR027417">
    <property type="entry name" value="P-loop_NTPase"/>
</dbReference>
<name>N6T6L3_DENPD</name>
<proteinExistence type="predicted"/>
<sequence>MAKNRIKKQSNRQLARLRYKIEKKVRDHNRKAKRQAKKDPKKVKQKIIEVPNICPFKGDILKEVALLRKQKEEEKLKLKEQARLERQQAKETQKLAKASSGLESLVSNAEVRGQLHETLSPGTVADKDYEKNTEQSLKQYYKEFRKVIEAADVVLEVVDARDPLGTRCKQVEEAVHKIHGAKRLVLVLNKADLVPRDILESWLKYLKKKGPVIAFKASVQNQNRNLGQRKFSKSDKGLKGSSSVGAELVMSLLANYCRNKDIKTSITVGVVGLPNVGKSSVINSLKRARVCNVGAAPGVTRTSQVVQLDSKIKLLDSPGIVFAAGNDSQASLRNAVKVSSISDPITPANAILQRVSKQQIMDIYDIPEFHSPEEFYSLKGARTGRFRKGGVPDSYAAARGLIEDWNSGKIPYYTLPPEEQPDQSSYKIVAEMGKEFDMDSIENMETDLLDKMAPVSNSLLKNPGLPKTMESFIVLESLGPVDAGPDKMETDVETNQLLSGNIAVAANKKPLLQPAAKGKKRSGEMALPGNLQLNQLKKRQFKKEKKDRARRERVALQLSAGLENFNLKTTASVEEDYNFDEDFESQSN</sequence>
<reference evidence="11" key="2">
    <citation type="submission" date="2024-08" db="UniProtKB">
        <authorList>
            <consortium name="EnsemblMetazoa"/>
        </authorList>
    </citation>
    <scope>IDENTIFICATION</scope>
</reference>
<dbReference type="OrthoDB" id="444945at2759"/>
<keyword evidence="5" id="KW-0539">Nucleus</keyword>
<evidence type="ECO:0000256" key="7">
    <source>
        <dbReference type="SAM" id="Coils"/>
    </source>
</evidence>
<evidence type="ECO:0000256" key="1">
    <source>
        <dbReference type="ARBA" id="ARBA00004123"/>
    </source>
</evidence>
<evidence type="ECO:0000313" key="12">
    <source>
        <dbReference type="Proteomes" id="UP000019118"/>
    </source>
</evidence>
<comment type="subcellular location">
    <subcellularLocation>
        <location evidence="1">Nucleus</location>
    </subcellularLocation>
</comment>
<dbReference type="OMA" id="NWIKYFR"/>
<keyword evidence="4" id="KW-0342">GTP-binding</keyword>